<dbReference type="PATRIC" id="fig|1469144.10.peg.3036"/>
<organism evidence="4 5">
    <name type="scientific">Carbonactinospora thermoautotrophica</name>
    <dbReference type="NCBI Taxonomy" id="1469144"/>
    <lineage>
        <taxon>Bacteria</taxon>
        <taxon>Bacillati</taxon>
        <taxon>Actinomycetota</taxon>
        <taxon>Actinomycetes</taxon>
        <taxon>Kitasatosporales</taxon>
        <taxon>Carbonactinosporaceae</taxon>
        <taxon>Carbonactinospora</taxon>
    </lineage>
</organism>
<evidence type="ECO:0000313" key="5">
    <source>
        <dbReference type="Proteomes" id="UP000070188"/>
    </source>
</evidence>
<reference evidence="5" key="3">
    <citation type="submission" date="2015-04" db="EMBL/GenBank/DDBJ databases">
        <title>Physiological reanalysis, assessment of diazotrophy, and genome sequences of multiple isolates of Streptomyces thermoautotrophicus.</title>
        <authorList>
            <person name="MacKellar D.C."/>
            <person name="Lieber L."/>
            <person name="Norman J."/>
            <person name="Bolger A."/>
            <person name="Tobin C."/>
            <person name="Murray J.W."/>
            <person name="Chang R."/>
            <person name="Ford T."/>
            <person name="Nguyen P.Q."/>
            <person name="Woodward J."/>
            <person name="Permingeat H."/>
            <person name="Joshi N.S."/>
            <person name="Silver P.A."/>
            <person name="Usadel B."/>
            <person name="Rutherford A.W."/>
            <person name="Friesen M."/>
            <person name="Prell J."/>
        </authorList>
    </citation>
    <scope>NUCLEOTIDE SEQUENCE [LARGE SCALE GENOMIC DNA]</scope>
    <source>
        <strain evidence="5">H1</strain>
    </source>
</reference>
<keyword evidence="5" id="KW-1185">Reference proteome</keyword>
<reference evidence="4" key="2">
    <citation type="submission" date="2015-04" db="EMBL/GenBank/DDBJ databases">
        <title>Physiological reanalysis, assessment of diazotrophy, and genome sequences of multiple isolates of Streptomyces thermoautotrophicus.</title>
        <authorList>
            <person name="MacKellar D.C."/>
            <person name="Lieber L."/>
            <person name="Norman J."/>
            <person name="Bolger A."/>
            <person name="Tobin C."/>
            <person name="Murray J.W."/>
            <person name="Woodward J."/>
            <person name="Friesen M."/>
            <person name="Prell J."/>
        </authorList>
    </citation>
    <scope>NUCLEOTIDE SEQUENCE [LARGE SCALE GENOMIC DNA]</scope>
    <source>
        <strain evidence="4">H1</strain>
    </source>
</reference>
<proteinExistence type="predicted"/>
<evidence type="ECO:0008006" key="7">
    <source>
        <dbReference type="Google" id="ProtNLM"/>
    </source>
</evidence>
<feature type="chain" id="PRO_5007799945" description="Lipoprotein" evidence="2">
    <location>
        <begin position="27"/>
        <end position="177"/>
    </location>
</feature>
<dbReference type="EMBL" id="JYIJ01000018">
    <property type="protein sequence ID" value="KWX00211.1"/>
    <property type="molecule type" value="Genomic_DNA"/>
</dbReference>
<accession>A0A132MV51</accession>
<dbReference type="Proteomes" id="UP000070188">
    <property type="component" value="Unassembled WGS sequence"/>
</dbReference>
<dbReference type="Proteomes" id="UP000070659">
    <property type="component" value="Unassembled WGS sequence"/>
</dbReference>
<dbReference type="RefSeq" id="WP_066888461.1">
    <property type="nucleotide sequence ID" value="NZ_JYIJ01000018.1"/>
</dbReference>
<gene>
    <name evidence="4" type="ORF">LI90_2807</name>
    <name evidence="3" type="ORF">TH66_15115</name>
</gene>
<sequence>MSPTRIRCGPALALGAALTLAVPLCAACGQQDGPRAAPPPAGHPAEQPPGELAGPPEVPAELVAQARRVRADRLVAEGRGVRVEEVRLPQPYQLQAGQPAVQRLLRITVEGRFQARALPLVLYVDGVPVSRAVEAPDLRSVSAVLLDPGLVRDGARVSYRYGGHGPQTAAGTLRVVR</sequence>
<evidence type="ECO:0000313" key="4">
    <source>
        <dbReference type="EMBL" id="KWX01775.1"/>
    </source>
</evidence>
<evidence type="ECO:0000313" key="3">
    <source>
        <dbReference type="EMBL" id="KWX00211.1"/>
    </source>
</evidence>
<reference evidence="3 6" key="1">
    <citation type="submission" date="2015-02" db="EMBL/GenBank/DDBJ databases">
        <title>Physiological reanalysis, assessment of diazotrophy, and genome sequences of multiple isolates of Streptomyces thermoautotrophicus.</title>
        <authorList>
            <person name="MacKellar D.C."/>
            <person name="Lieber L."/>
            <person name="Norman J."/>
            <person name="Bolger A."/>
            <person name="Tobin C."/>
            <person name="Murray J.W."/>
            <person name="Prell J."/>
        </authorList>
    </citation>
    <scope>NUCLEOTIDE SEQUENCE [LARGE SCALE GENOMIC DNA]</scope>
    <source>
        <strain evidence="3 6">UBT1</strain>
    </source>
</reference>
<evidence type="ECO:0000313" key="6">
    <source>
        <dbReference type="Proteomes" id="UP000070659"/>
    </source>
</evidence>
<dbReference type="EMBL" id="LAXD01000001">
    <property type="protein sequence ID" value="KWX01775.1"/>
    <property type="molecule type" value="Genomic_DNA"/>
</dbReference>
<feature type="signal peptide" evidence="2">
    <location>
        <begin position="1"/>
        <end position="26"/>
    </location>
</feature>
<keyword evidence="2" id="KW-0732">Signal</keyword>
<feature type="region of interest" description="Disordered" evidence="1">
    <location>
        <begin position="31"/>
        <end position="56"/>
    </location>
</feature>
<protein>
    <recommendedName>
        <fullName evidence="7">Lipoprotein</fullName>
    </recommendedName>
</protein>
<dbReference type="AlphaFoldDB" id="A0A132MV51"/>
<name>A0A132MV51_9ACTN</name>
<evidence type="ECO:0000256" key="2">
    <source>
        <dbReference type="SAM" id="SignalP"/>
    </source>
</evidence>
<comment type="caution">
    <text evidence="4">The sequence shown here is derived from an EMBL/GenBank/DDBJ whole genome shotgun (WGS) entry which is preliminary data.</text>
</comment>
<evidence type="ECO:0000256" key="1">
    <source>
        <dbReference type="SAM" id="MobiDB-lite"/>
    </source>
</evidence>